<keyword evidence="6 12" id="KW-0028">Amino-acid biosynthesis</keyword>
<feature type="active site" description="Schiff-base intermediate with substrate" evidence="12 14">
    <location>
        <position position="163"/>
    </location>
</feature>
<dbReference type="HAMAP" id="MF_00418">
    <property type="entry name" value="DapA"/>
    <property type="match status" value="1"/>
</dbReference>
<evidence type="ECO:0000256" key="7">
    <source>
        <dbReference type="ARBA" id="ARBA00022915"/>
    </source>
</evidence>
<dbReference type="PANTHER" id="PTHR12128">
    <property type="entry name" value="DIHYDRODIPICOLINATE SYNTHASE"/>
    <property type="match status" value="1"/>
</dbReference>
<evidence type="ECO:0000256" key="15">
    <source>
        <dbReference type="PIRSR" id="PIRSR001365-2"/>
    </source>
</evidence>
<dbReference type="GO" id="GO:0009089">
    <property type="term" value="P:lysine biosynthetic process via diaminopimelate"/>
    <property type="evidence" value="ECO:0007669"/>
    <property type="project" value="UniProtKB-UniRule"/>
</dbReference>
<dbReference type="InterPro" id="IPR005263">
    <property type="entry name" value="DapA"/>
</dbReference>
<proteinExistence type="inferred from homology"/>
<dbReference type="NCBIfam" id="TIGR00674">
    <property type="entry name" value="dapA"/>
    <property type="match status" value="1"/>
</dbReference>
<dbReference type="Gene3D" id="3.20.20.70">
    <property type="entry name" value="Aldolase class I"/>
    <property type="match status" value="1"/>
</dbReference>
<feature type="site" description="Part of a proton relay during catalysis" evidence="12">
    <location>
        <position position="46"/>
    </location>
</feature>
<dbReference type="STRING" id="649349.Lbys_0246"/>
<dbReference type="EMBL" id="CP002305">
    <property type="protein sequence ID" value="ADQ16039.1"/>
    <property type="molecule type" value="Genomic_DNA"/>
</dbReference>
<feature type="site" description="Part of a proton relay during catalysis" evidence="12">
    <location>
        <position position="109"/>
    </location>
</feature>
<dbReference type="eggNOG" id="COG0329">
    <property type="taxonomic scope" value="Bacteria"/>
</dbReference>
<dbReference type="InterPro" id="IPR013785">
    <property type="entry name" value="Aldolase_TIM"/>
</dbReference>
<evidence type="ECO:0000313" key="16">
    <source>
        <dbReference type="EMBL" id="ADQ16039.1"/>
    </source>
</evidence>
<evidence type="ECO:0000256" key="8">
    <source>
        <dbReference type="ARBA" id="ARBA00023154"/>
    </source>
</evidence>
<keyword evidence="7 12" id="KW-0220">Diaminopimelate biosynthesis</keyword>
<dbReference type="InterPro" id="IPR020625">
    <property type="entry name" value="Schiff_base-form_aldolases_AS"/>
</dbReference>
<dbReference type="RefSeq" id="WP_013407094.1">
    <property type="nucleotide sequence ID" value="NC_014655.1"/>
</dbReference>
<dbReference type="Pfam" id="PF00701">
    <property type="entry name" value="DHDPS"/>
    <property type="match status" value="1"/>
</dbReference>
<dbReference type="SMART" id="SM01130">
    <property type="entry name" value="DHDPS"/>
    <property type="match status" value="1"/>
</dbReference>
<evidence type="ECO:0000256" key="13">
    <source>
        <dbReference type="PIRNR" id="PIRNR001365"/>
    </source>
</evidence>
<feature type="binding site" evidence="12 15">
    <location>
        <position position="47"/>
    </location>
    <ligand>
        <name>pyruvate</name>
        <dbReference type="ChEBI" id="CHEBI:15361"/>
    </ligand>
</feature>
<dbReference type="CDD" id="cd00950">
    <property type="entry name" value="DHDPS"/>
    <property type="match status" value="1"/>
</dbReference>
<comment type="subcellular location">
    <subcellularLocation>
        <location evidence="12">Cytoplasm</location>
    </subcellularLocation>
</comment>
<evidence type="ECO:0000313" key="17">
    <source>
        <dbReference type="Proteomes" id="UP000007435"/>
    </source>
</evidence>
<reference key="1">
    <citation type="submission" date="2010-11" db="EMBL/GenBank/DDBJ databases">
        <title>The complete genome of Leadbetterella byssophila DSM 17132.</title>
        <authorList>
            <consortium name="US DOE Joint Genome Institute (JGI-PGF)"/>
            <person name="Lucas S."/>
            <person name="Copeland A."/>
            <person name="Lapidus A."/>
            <person name="Glavina del Rio T."/>
            <person name="Dalin E."/>
            <person name="Tice H."/>
            <person name="Bruce D."/>
            <person name="Goodwin L."/>
            <person name="Pitluck S."/>
            <person name="Kyrpides N."/>
            <person name="Mavromatis K."/>
            <person name="Ivanova N."/>
            <person name="Teshima H."/>
            <person name="Brettin T."/>
            <person name="Detter J.C."/>
            <person name="Han C."/>
            <person name="Tapia R."/>
            <person name="Land M."/>
            <person name="Hauser L."/>
            <person name="Markowitz V."/>
            <person name="Cheng J.-F."/>
            <person name="Hugenholtz P."/>
            <person name="Woyke T."/>
            <person name="Wu D."/>
            <person name="Tindall B."/>
            <person name="Pomrenke H.G."/>
            <person name="Brambilla E."/>
            <person name="Klenk H.-P."/>
            <person name="Eisen J.A."/>
        </authorList>
    </citation>
    <scope>NUCLEOTIDE SEQUENCE [LARGE SCALE GENOMIC DNA]</scope>
    <source>
        <strain>DSM 17132</strain>
    </source>
</reference>
<accession>E4RU58</accession>
<dbReference type="PROSITE" id="PS00666">
    <property type="entry name" value="DHDPS_2"/>
    <property type="match status" value="1"/>
</dbReference>
<keyword evidence="5 12" id="KW-0963">Cytoplasm</keyword>
<comment type="pathway">
    <text evidence="2 12">Amino-acid biosynthesis; L-lysine biosynthesis via DAP pathway; (S)-tetrahydrodipicolinate from L-aspartate: step 3/4.</text>
</comment>
<organism evidence="16 17">
    <name type="scientific">Leadbetterella byssophila (strain DSM 17132 / JCM 16389 / KACC 11308 / NBRC 106382 / 4M15)</name>
    <dbReference type="NCBI Taxonomy" id="649349"/>
    <lineage>
        <taxon>Bacteria</taxon>
        <taxon>Pseudomonadati</taxon>
        <taxon>Bacteroidota</taxon>
        <taxon>Cytophagia</taxon>
        <taxon>Cytophagales</taxon>
        <taxon>Leadbetterellaceae</taxon>
        <taxon>Leadbetterella</taxon>
    </lineage>
</organism>
<protein>
    <recommendedName>
        <fullName evidence="4 12">4-hydroxy-tetrahydrodipicolinate synthase</fullName>
        <shortName evidence="12">HTPA synthase</shortName>
        <ecNumber evidence="4 12">4.3.3.7</ecNumber>
    </recommendedName>
</protein>
<comment type="subunit">
    <text evidence="12">Homotetramer; dimer of dimers.</text>
</comment>
<dbReference type="GO" id="GO:0019877">
    <property type="term" value="P:diaminopimelate biosynthetic process"/>
    <property type="evidence" value="ECO:0007669"/>
    <property type="project" value="UniProtKB-UniRule"/>
</dbReference>
<comment type="caution">
    <text evidence="12">Was originally thought to be a dihydrodipicolinate synthase (DHDPS), catalyzing the condensation of (S)-aspartate-beta-semialdehyde [(S)-ASA] and pyruvate to dihydrodipicolinate (DHDP). However, it was shown in E.coli that the product of the enzymatic reaction is not dihydrodipicolinate but in fact (4S)-4-hydroxy-2,3,4,5-tetrahydro-(2S)-dipicolinic acid (HTPA), and that the consecutive dehydration reaction leading to DHDP is not spontaneous but catalyzed by DapB.</text>
</comment>
<evidence type="ECO:0000256" key="14">
    <source>
        <dbReference type="PIRSR" id="PIRSR001365-1"/>
    </source>
</evidence>
<name>E4RU58_LEAB4</name>
<keyword evidence="9 12" id="KW-0456">Lyase</keyword>
<keyword evidence="17" id="KW-1185">Reference proteome</keyword>
<dbReference type="EC" id="4.3.3.7" evidence="4 12"/>
<dbReference type="GO" id="GO:0005829">
    <property type="term" value="C:cytosol"/>
    <property type="evidence" value="ECO:0007669"/>
    <property type="project" value="TreeGrafter"/>
</dbReference>
<comment type="similarity">
    <text evidence="3 12 13">Belongs to the DapA family.</text>
</comment>
<gene>
    <name evidence="12" type="primary">dapA</name>
    <name evidence="16" type="ordered locus">Lbys_0246</name>
</gene>
<evidence type="ECO:0000256" key="6">
    <source>
        <dbReference type="ARBA" id="ARBA00022605"/>
    </source>
</evidence>
<dbReference type="Proteomes" id="UP000007435">
    <property type="component" value="Chromosome"/>
</dbReference>
<keyword evidence="10 12" id="KW-0704">Schiff base</keyword>
<comment type="function">
    <text evidence="1 12">Catalyzes the condensation of (S)-aspartate-beta-semialdehyde [(S)-ASA] and pyruvate to 4-hydroxy-tetrahydrodipicolinate (HTPA).</text>
</comment>
<evidence type="ECO:0000256" key="11">
    <source>
        <dbReference type="ARBA" id="ARBA00047836"/>
    </source>
</evidence>
<feature type="binding site" evidence="12 15">
    <location>
        <position position="205"/>
    </location>
    <ligand>
        <name>pyruvate</name>
        <dbReference type="ChEBI" id="CHEBI:15361"/>
    </ligand>
</feature>
<evidence type="ECO:0000256" key="1">
    <source>
        <dbReference type="ARBA" id="ARBA00003294"/>
    </source>
</evidence>
<dbReference type="HOGENOM" id="CLU_049343_7_1_10"/>
<evidence type="ECO:0000256" key="9">
    <source>
        <dbReference type="ARBA" id="ARBA00023239"/>
    </source>
</evidence>
<comment type="catalytic activity">
    <reaction evidence="11 12">
        <text>L-aspartate 4-semialdehyde + pyruvate = (2S,4S)-4-hydroxy-2,3,4,5-tetrahydrodipicolinate + H2O + H(+)</text>
        <dbReference type="Rhea" id="RHEA:34171"/>
        <dbReference type="ChEBI" id="CHEBI:15361"/>
        <dbReference type="ChEBI" id="CHEBI:15377"/>
        <dbReference type="ChEBI" id="CHEBI:15378"/>
        <dbReference type="ChEBI" id="CHEBI:67139"/>
        <dbReference type="ChEBI" id="CHEBI:537519"/>
        <dbReference type="EC" id="4.3.3.7"/>
    </reaction>
</comment>
<dbReference type="PIRSF" id="PIRSF001365">
    <property type="entry name" value="DHDPS"/>
    <property type="match status" value="1"/>
</dbReference>
<dbReference type="UniPathway" id="UPA00034">
    <property type="reaction ID" value="UER00017"/>
</dbReference>
<reference evidence="16 17" key="2">
    <citation type="journal article" date="2011" name="Stand. Genomic Sci.">
        <title>Complete genome sequence of Leadbetterella byssophila type strain (4M15).</title>
        <authorList>
            <person name="Abt B."/>
            <person name="Teshima H."/>
            <person name="Lucas S."/>
            <person name="Lapidus A."/>
            <person name="Del Rio T.G."/>
            <person name="Nolan M."/>
            <person name="Tice H."/>
            <person name="Cheng J.F."/>
            <person name="Pitluck S."/>
            <person name="Liolios K."/>
            <person name="Pagani I."/>
            <person name="Ivanova N."/>
            <person name="Mavromatis K."/>
            <person name="Pati A."/>
            <person name="Tapia R."/>
            <person name="Han C."/>
            <person name="Goodwin L."/>
            <person name="Chen A."/>
            <person name="Palaniappan K."/>
            <person name="Land M."/>
            <person name="Hauser L."/>
            <person name="Chang Y.J."/>
            <person name="Jeffries C.D."/>
            <person name="Rohde M."/>
            <person name="Goker M."/>
            <person name="Tindall B.J."/>
            <person name="Detter J.C."/>
            <person name="Woyke T."/>
            <person name="Bristow J."/>
            <person name="Eisen J.A."/>
            <person name="Markowitz V."/>
            <person name="Hugenholtz P."/>
            <person name="Klenk H.P."/>
            <person name="Kyrpides N.C."/>
        </authorList>
    </citation>
    <scope>NUCLEOTIDE SEQUENCE [LARGE SCALE GENOMIC DNA]</scope>
    <source>
        <strain evidence="17">DSM 17132 / JCM 16389 / KACC 11308 / NBRC 106382 / 4M15</strain>
    </source>
</reference>
<dbReference type="AlphaFoldDB" id="E4RU58"/>
<evidence type="ECO:0000256" key="12">
    <source>
        <dbReference type="HAMAP-Rule" id="MF_00418"/>
    </source>
</evidence>
<evidence type="ECO:0000256" key="3">
    <source>
        <dbReference type="ARBA" id="ARBA00007592"/>
    </source>
</evidence>
<evidence type="ECO:0000256" key="4">
    <source>
        <dbReference type="ARBA" id="ARBA00012086"/>
    </source>
</evidence>
<dbReference type="GO" id="GO:0008840">
    <property type="term" value="F:4-hydroxy-tetrahydrodipicolinate synthase activity"/>
    <property type="evidence" value="ECO:0007669"/>
    <property type="project" value="UniProtKB-UniRule"/>
</dbReference>
<dbReference type="PANTHER" id="PTHR12128:SF66">
    <property type="entry name" value="4-HYDROXY-2-OXOGLUTARATE ALDOLASE, MITOCHONDRIAL"/>
    <property type="match status" value="1"/>
</dbReference>
<feature type="active site" description="Proton donor/acceptor" evidence="12 14">
    <location>
        <position position="135"/>
    </location>
</feature>
<dbReference type="SUPFAM" id="SSF51569">
    <property type="entry name" value="Aldolase"/>
    <property type="match status" value="1"/>
</dbReference>
<dbReference type="PRINTS" id="PR00146">
    <property type="entry name" value="DHPICSNTHASE"/>
</dbReference>
<dbReference type="KEGG" id="lby:Lbys_0246"/>
<evidence type="ECO:0000256" key="2">
    <source>
        <dbReference type="ARBA" id="ARBA00005120"/>
    </source>
</evidence>
<evidence type="ECO:0000256" key="5">
    <source>
        <dbReference type="ARBA" id="ARBA00022490"/>
    </source>
</evidence>
<keyword evidence="8 12" id="KW-0457">Lysine biosynthesis</keyword>
<evidence type="ECO:0000256" key="10">
    <source>
        <dbReference type="ARBA" id="ARBA00023270"/>
    </source>
</evidence>
<dbReference type="OrthoDB" id="9782828at2"/>
<dbReference type="InterPro" id="IPR002220">
    <property type="entry name" value="DapA-like"/>
</dbReference>
<sequence length="293" mass="32108">MKELYGLGTALTTPFTEDNQVDYPALKKHLDYINEEGVDYYVVNGTTGESATLSKAESAEILSFVKKYNAGKRAIVFGIGGNNTQAVLDTISQTDFEGVTAILSVCPYYNKPSQRGIYLHFKAIADASPVPVILYNVPGRTVISMSVETIAELAKHPNIIGLKDASSSIEVAIDLSRTLPDDFLLLSGDDNLFTAQASLGYKGVISVIGNGFPKEFYELVHSAMEGDFDNAKRLQGKFLDFDTLLYIESNPVGIKCVLDIKGIYDGRVRLPLAKASDELYQKMETSMRKEGFL</sequence>